<comment type="caution">
    <text evidence="2">The sequence shown here is derived from an EMBL/GenBank/DDBJ whole genome shotgun (WGS) entry which is preliminary data.</text>
</comment>
<gene>
    <name evidence="2" type="ORF">Fcan01_17308</name>
</gene>
<sequence>MQDKNAAPFFEFEINSDVDSISRIDDDAGEIEGVVPALNRSAKLYLRLGRLMKVKYSYWPCSPIRMQITDYGIGIKLGDDFSTKLQLRAERSLQGDGKRMTIGNLIRTHNGKQFVERINFFYPNSIGANSIDFFSPGSNVRVGWIKAGRNVGDGAKIGFDSDPVQSPRFTTCQSSTGGRGVLIRNSVGRTVAAGQATRWKISWGSKTYQEFRILLPARVVSETERNLLFAVLILWGLNIMDLVQEDNRTRSVITAAIGVFLVALVVLVRLYFLPTPTLIF</sequence>
<dbReference type="Proteomes" id="UP000198287">
    <property type="component" value="Unassembled WGS sequence"/>
</dbReference>
<evidence type="ECO:0000256" key="1">
    <source>
        <dbReference type="SAM" id="Phobius"/>
    </source>
</evidence>
<organism evidence="2 3">
    <name type="scientific">Folsomia candida</name>
    <name type="common">Springtail</name>
    <dbReference type="NCBI Taxonomy" id="158441"/>
    <lineage>
        <taxon>Eukaryota</taxon>
        <taxon>Metazoa</taxon>
        <taxon>Ecdysozoa</taxon>
        <taxon>Arthropoda</taxon>
        <taxon>Hexapoda</taxon>
        <taxon>Collembola</taxon>
        <taxon>Entomobryomorpha</taxon>
        <taxon>Isotomoidea</taxon>
        <taxon>Isotomidae</taxon>
        <taxon>Proisotominae</taxon>
        <taxon>Folsomia</taxon>
    </lineage>
</organism>
<evidence type="ECO:0000313" key="3">
    <source>
        <dbReference type="Proteomes" id="UP000198287"/>
    </source>
</evidence>
<evidence type="ECO:0000313" key="2">
    <source>
        <dbReference type="EMBL" id="OXA47731.1"/>
    </source>
</evidence>
<keyword evidence="3" id="KW-1185">Reference proteome</keyword>
<keyword evidence="1" id="KW-0812">Transmembrane</keyword>
<keyword evidence="1" id="KW-1133">Transmembrane helix</keyword>
<dbReference type="AlphaFoldDB" id="A0A226DSQ7"/>
<accession>A0A226DSQ7</accession>
<protein>
    <submittedName>
        <fullName evidence="2">Capsid protein</fullName>
    </submittedName>
</protein>
<proteinExistence type="predicted"/>
<feature type="transmembrane region" description="Helical" evidence="1">
    <location>
        <begin position="252"/>
        <end position="272"/>
    </location>
</feature>
<name>A0A226DSQ7_FOLCA</name>
<keyword evidence="1" id="KW-0472">Membrane</keyword>
<dbReference type="EMBL" id="LNIX01000012">
    <property type="protein sequence ID" value="OXA47731.1"/>
    <property type="molecule type" value="Genomic_DNA"/>
</dbReference>
<reference evidence="2 3" key="1">
    <citation type="submission" date="2015-12" db="EMBL/GenBank/DDBJ databases">
        <title>The genome of Folsomia candida.</title>
        <authorList>
            <person name="Faddeeva A."/>
            <person name="Derks M.F."/>
            <person name="Anvar Y."/>
            <person name="Smit S."/>
            <person name="Van Straalen N."/>
            <person name="Roelofs D."/>
        </authorList>
    </citation>
    <scope>NUCLEOTIDE SEQUENCE [LARGE SCALE GENOMIC DNA]</scope>
    <source>
        <strain evidence="2 3">VU population</strain>
        <tissue evidence="2">Whole body</tissue>
    </source>
</reference>